<keyword evidence="1" id="KW-0732">Signal</keyword>
<dbReference type="PATRIC" id="fig|749927.5.peg.7075"/>
<sequence length="142" mass="14707">MKLGFATRKSFTGLIVSLLAVLGVFAAPAVSQASTSAAYPVTSFRIEYGATVLAGSITWYNRNIDIVGSLRARSSGKQAHFRAGSASCSSAAATGTVPADTTGSFDIGMNCDFPGGFTWVTVQLWDGSGTYLDGVTCTRKGC</sequence>
<accession>A0A0H3DC37</accession>
<proteinExistence type="predicted"/>
<evidence type="ECO:0000313" key="3">
    <source>
        <dbReference type="Proteomes" id="UP000000328"/>
    </source>
</evidence>
<dbReference type="Proteomes" id="UP000000328">
    <property type="component" value="Chromosome"/>
</dbReference>
<dbReference type="OrthoDB" id="3688007at2"/>
<evidence type="ECO:0000313" key="2">
    <source>
        <dbReference type="EMBL" id="ADJ48525.1"/>
    </source>
</evidence>
<evidence type="ECO:0000256" key="1">
    <source>
        <dbReference type="SAM" id="SignalP"/>
    </source>
</evidence>
<feature type="signal peptide" evidence="1">
    <location>
        <begin position="1"/>
        <end position="26"/>
    </location>
</feature>
<dbReference type="AlphaFoldDB" id="A0A0H3DC37"/>
<dbReference type="KEGG" id="amd:AMED_6801"/>
<organism evidence="2 3">
    <name type="scientific">Amycolatopsis mediterranei (strain U-32)</name>
    <dbReference type="NCBI Taxonomy" id="749927"/>
    <lineage>
        <taxon>Bacteria</taxon>
        <taxon>Bacillati</taxon>
        <taxon>Actinomycetota</taxon>
        <taxon>Actinomycetes</taxon>
        <taxon>Pseudonocardiales</taxon>
        <taxon>Pseudonocardiaceae</taxon>
        <taxon>Amycolatopsis</taxon>
    </lineage>
</organism>
<feature type="chain" id="PRO_5039242158" description="Secreted protein" evidence="1">
    <location>
        <begin position="27"/>
        <end position="142"/>
    </location>
</feature>
<dbReference type="GeneID" id="92874452"/>
<name>A0A0H3DC37_AMYMU</name>
<dbReference type="RefSeq" id="WP_013228571.1">
    <property type="nucleotide sequence ID" value="NC_014318.1"/>
</dbReference>
<reference evidence="2 3" key="1">
    <citation type="journal article" date="2010" name="Cell Res.">
        <title>Complete genome sequence of the rifamycin SV-producing Amycolatopsis mediterranei U32 revealed its genetic characteristics in phylogeny and metabolism.</title>
        <authorList>
            <person name="Zhao W."/>
            <person name="Zhong Y."/>
            <person name="Yuan H."/>
            <person name="Wang J."/>
            <person name="Zheng H."/>
            <person name="Wang Y."/>
            <person name="Cen X."/>
            <person name="Xu F."/>
            <person name="Bai J."/>
            <person name="Han X."/>
            <person name="Lu G."/>
            <person name="Zhu Y."/>
            <person name="Shao Z."/>
            <person name="Yan H."/>
            <person name="Li C."/>
            <person name="Peng N."/>
            <person name="Zhang Z."/>
            <person name="Zhang Y."/>
            <person name="Lin W."/>
            <person name="Fan Y."/>
            <person name="Qin Z."/>
            <person name="Hu Y."/>
            <person name="Zhu B."/>
            <person name="Wang S."/>
            <person name="Ding X."/>
            <person name="Zhao G.P."/>
        </authorList>
    </citation>
    <scope>NUCLEOTIDE SEQUENCE [LARGE SCALE GENOMIC DNA]</scope>
    <source>
        <strain evidence="3">U-32</strain>
    </source>
</reference>
<gene>
    <name evidence="2" type="ordered locus">AMED_6801</name>
</gene>
<dbReference type="HOGENOM" id="CLU_1874211_0_0_11"/>
<dbReference type="EMBL" id="CP002000">
    <property type="protein sequence ID" value="ADJ48525.1"/>
    <property type="molecule type" value="Genomic_DNA"/>
</dbReference>
<protein>
    <recommendedName>
        <fullName evidence="4">Secreted protein</fullName>
    </recommendedName>
</protein>
<evidence type="ECO:0008006" key="4">
    <source>
        <dbReference type="Google" id="ProtNLM"/>
    </source>
</evidence>